<sequence>MSNMASRGPNPDIFNKFIKKLDSLTCSDYYGVSSPGLTCYLNCVIQVLFFTKDFREAVTRSSKSKKSSSSVIDSVLAELFYELQSRTAKTDVLIKRLGISEVWEQRDAAEYLERVLSLSSEEASQMFKGDVSHVTVCRQCQKRNQSSNSFWMLPLAMEDTSHHHSYNVKEGVDAFFQVHSVCGENQVYCKQCSDKRDADIKWEMGRHPGVLTLLLKRFTFNDRLRHYDKLYCNASVPQRLQVEGCTYDLYAIISHLGSLTGGHYTAEIKSFETNNWYRFDDGVVKTIIKRDSSFSSSSAYLLLYRKGSKEPDVMRGRSQQRDHYERRDVSKTPNAPQQQPNKNDDYSKFLNGFLSEDVKHKQEKISDEGVQRRTNVRRRTSSLPSRDPTYTRSEEENRKPPISSKTHGELLKKALEVPRTVAVRRPDKPHWK</sequence>
<dbReference type="Pfam" id="PF00443">
    <property type="entry name" value="UCH"/>
    <property type="match status" value="1"/>
</dbReference>
<dbReference type="GO" id="GO:0005829">
    <property type="term" value="C:cytosol"/>
    <property type="evidence" value="ECO:0007669"/>
    <property type="project" value="TreeGrafter"/>
</dbReference>
<accession>A0A8C5EWH4</accession>
<name>A0A8C5EWH4_GOUWI</name>
<keyword evidence="4" id="KW-1185">Reference proteome</keyword>
<dbReference type="GeneID" id="114480451"/>
<evidence type="ECO:0000256" key="1">
    <source>
        <dbReference type="SAM" id="MobiDB-lite"/>
    </source>
</evidence>
<feature type="compositionally biased region" description="Basic and acidic residues" evidence="1">
    <location>
        <begin position="311"/>
        <end position="330"/>
    </location>
</feature>
<evidence type="ECO:0000313" key="4">
    <source>
        <dbReference type="Proteomes" id="UP000694680"/>
    </source>
</evidence>
<evidence type="ECO:0000259" key="2">
    <source>
        <dbReference type="PROSITE" id="PS50235"/>
    </source>
</evidence>
<dbReference type="InterPro" id="IPR038765">
    <property type="entry name" value="Papain-like_cys_pep_sf"/>
</dbReference>
<dbReference type="Proteomes" id="UP000694680">
    <property type="component" value="Chromosome 18"/>
</dbReference>
<dbReference type="GO" id="GO:0004843">
    <property type="term" value="F:cysteine-type deubiquitinase activity"/>
    <property type="evidence" value="ECO:0007669"/>
    <property type="project" value="InterPro"/>
</dbReference>
<dbReference type="InterPro" id="IPR028889">
    <property type="entry name" value="USP"/>
</dbReference>
<dbReference type="PANTHER" id="PTHR24006:SF899">
    <property type="entry name" value="UBIQUITIN CARBOXYL-TERMINAL HYDROLASE"/>
    <property type="match status" value="1"/>
</dbReference>
<dbReference type="RefSeq" id="XP_028330384.1">
    <property type="nucleotide sequence ID" value="XM_028474583.1"/>
</dbReference>
<dbReference type="GO" id="GO:0016579">
    <property type="term" value="P:protein deubiquitination"/>
    <property type="evidence" value="ECO:0007669"/>
    <property type="project" value="InterPro"/>
</dbReference>
<dbReference type="Gene3D" id="3.90.70.10">
    <property type="entry name" value="Cysteine proteinases"/>
    <property type="match status" value="1"/>
</dbReference>
<reference evidence="3" key="2">
    <citation type="submission" date="2025-08" db="UniProtKB">
        <authorList>
            <consortium name="Ensembl"/>
        </authorList>
    </citation>
    <scope>IDENTIFICATION</scope>
</reference>
<dbReference type="GO" id="GO:0005634">
    <property type="term" value="C:nucleus"/>
    <property type="evidence" value="ECO:0007669"/>
    <property type="project" value="TreeGrafter"/>
</dbReference>
<organism evidence="3 4">
    <name type="scientific">Gouania willdenowi</name>
    <name type="common">Blunt-snouted clingfish</name>
    <name type="synonym">Lepadogaster willdenowi</name>
    <dbReference type="NCBI Taxonomy" id="441366"/>
    <lineage>
        <taxon>Eukaryota</taxon>
        <taxon>Metazoa</taxon>
        <taxon>Chordata</taxon>
        <taxon>Craniata</taxon>
        <taxon>Vertebrata</taxon>
        <taxon>Euteleostomi</taxon>
        <taxon>Actinopterygii</taxon>
        <taxon>Neopterygii</taxon>
        <taxon>Teleostei</taxon>
        <taxon>Neoteleostei</taxon>
        <taxon>Acanthomorphata</taxon>
        <taxon>Ovalentaria</taxon>
        <taxon>Blenniimorphae</taxon>
        <taxon>Blenniiformes</taxon>
        <taxon>Gobiesocoidei</taxon>
        <taxon>Gobiesocidae</taxon>
        <taxon>Gobiesocinae</taxon>
        <taxon>Gouania</taxon>
    </lineage>
</organism>
<dbReference type="SUPFAM" id="SSF54001">
    <property type="entry name" value="Cysteine proteinases"/>
    <property type="match status" value="1"/>
</dbReference>
<feature type="domain" description="USP" evidence="2">
    <location>
        <begin position="30"/>
        <end position="307"/>
    </location>
</feature>
<dbReference type="InterPro" id="IPR001394">
    <property type="entry name" value="Peptidase_C19_UCH"/>
</dbReference>
<proteinExistence type="predicted"/>
<reference evidence="3" key="3">
    <citation type="submission" date="2025-09" db="UniProtKB">
        <authorList>
            <consortium name="Ensembl"/>
        </authorList>
    </citation>
    <scope>IDENTIFICATION</scope>
</reference>
<reference evidence="3" key="1">
    <citation type="submission" date="2020-06" db="EMBL/GenBank/DDBJ databases">
        <authorList>
            <consortium name="Wellcome Sanger Institute Data Sharing"/>
        </authorList>
    </citation>
    <scope>NUCLEOTIDE SEQUENCE [LARGE SCALE GENOMIC DNA]</scope>
</reference>
<feature type="region of interest" description="Disordered" evidence="1">
    <location>
        <begin position="311"/>
        <end position="432"/>
    </location>
</feature>
<evidence type="ECO:0000313" key="3">
    <source>
        <dbReference type="Ensembl" id="ENSGWIP00000026920.1"/>
    </source>
</evidence>
<dbReference type="InterPro" id="IPR050164">
    <property type="entry name" value="Peptidase_C19"/>
</dbReference>
<feature type="compositionally biased region" description="Polar residues" evidence="1">
    <location>
        <begin position="381"/>
        <end position="391"/>
    </location>
</feature>
<feature type="compositionally biased region" description="Basic and acidic residues" evidence="1">
    <location>
        <begin position="406"/>
        <end position="416"/>
    </location>
</feature>
<dbReference type="OrthoDB" id="292964at2759"/>
<dbReference type="PROSITE" id="PS50235">
    <property type="entry name" value="USP_3"/>
    <property type="match status" value="1"/>
</dbReference>
<protein>
    <submittedName>
        <fullName evidence="3">Ubiquitin carboxyl-terminal hydrolase 46-like</fullName>
    </submittedName>
</protein>
<dbReference type="Ensembl" id="ENSGWIT00000029405.1">
    <property type="protein sequence ID" value="ENSGWIP00000026920.1"/>
    <property type="gene ID" value="ENSGWIG00000014115.1"/>
</dbReference>
<dbReference type="PANTHER" id="PTHR24006">
    <property type="entry name" value="UBIQUITIN CARBOXYL-TERMINAL HYDROLASE"/>
    <property type="match status" value="1"/>
</dbReference>
<gene>
    <name evidence="3" type="primary">LOC114480451</name>
</gene>
<feature type="compositionally biased region" description="Polar residues" evidence="1">
    <location>
        <begin position="331"/>
        <end position="341"/>
    </location>
</feature>
<dbReference type="AlphaFoldDB" id="A0A8C5EWH4"/>
<dbReference type="PROSITE" id="PS00973">
    <property type="entry name" value="USP_2"/>
    <property type="match status" value="1"/>
</dbReference>
<dbReference type="InterPro" id="IPR018200">
    <property type="entry name" value="USP_CS"/>
</dbReference>
<feature type="compositionally biased region" description="Basic and acidic residues" evidence="1">
    <location>
        <begin position="356"/>
        <end position="371"/>
    </location>
</feature>